<protein>
    <submittedName>
        <fullName evidence="3">CubicO group peptidase, beta-lactamase class C family</fullName>
    </submittedName>
</protein>
<dbReference type="InterPro" id="IPR001466">
    <property type="entry name" value="Beta-lactam-related"/>
</dbReference>
<evidence type="ECO:0000313" key="4">
    <source>
        <dbReference type="Proteomes" id="UP000184603"/>
    </source>
</evidence>
<accession>A0A1M7XW79</accession>
<evidence type="ECO:0000256" key="1">
    <source>
        <dbReference type="ARBA" id="ARBA00022801"/>
    </source>
</evidence>
<dbReference type="SUPFAM" id="SSF56601">
    <property type="entry name" value="beta-lactamase/transpeptidase-like"/>
    <property type="match status" value="1"/>
</dbReference>
<dbReference type="Pfam" id="PF00144">
    <property type="entry name" value="Beta-lactamase"/>
    <property type="match status" value="1"/>
</dbReference>
<dbReference type="PANTHER" id="PTHR43283">
    <property type="entry name" value="BETA-LACTAMASE-RELATED"/>
    <property type="match status" value="1"/>
</dbReference>
<name>A0A1M7XW79_9BACT</name>
<keyword evidence="1" id="KW-0378">Hydrolase</keyword>
<dbReference type="PANTHER" id="PTHR43283:SF11">
    <property type="entry name" value="BETA-LACTAMASE-RELATED DOMAIN-CONTAINING PROTEIN"/>
    <property type="match status" value="1"/>
</dbReference>
<dbReference type="GO" id="GO:0016787">
    <property type="term" value="F:hydrolase activity"/>
    <property type="evidence" value="ECO:0007669"/>
    <property type="project" value="UniProtKB-KW"/>
</dbReference>
<dbReference type="Proteomes" id="UP000184603">
    <property type="component" value="Unassembled WGS sequence"/>
</dbReference>
<gene>
    <name evidence="3" type="ORF">SAMN02745220_00237</name>
</gene>
<dbReference type="RefSeq" id="WP_084553318.1">
    <property type="nucleotide sequence ID" value="NZ_FRFE01000001.1"/>
</dbReference>
<dbReference type="OrthoDB" id="9809635at2"/>
<reference evidence="3 4" key="1">
    <citation type="submission" date="2016-12" db="EMBL/GenBank/DDBJ databases">
        <authorList>
            <person name="Song W.-J."/>
            <person name="Kurnit D.M."/>
        </authorList>
    </citation>
    <scope>NUCLEOTIDE SEQUENCE [LARGE SCALE GENOMIC DNA]</scope>
    <source>
        <strain evidence="3 4">DSM 18488</strain>
    </source>
</reference>
<dbReference type="InterPro" id="IPR012338">
    <property type="entry name" value="Beta-lactam/transpept-like"/>
</dbReference>
<dbReference type="EMBL" id="FRFE01000001">
    <property type="protein sequence ID" value="SHO42976.1"/>
    <property type="molecule type" value="Genomic_DNA"/>
</dbReference>
<evidence type="ECO:0000259" key="2">
    <source>
        <dbReference type="Pfam" id="PF00144"/>
    </source>
</evidence>
<dbReference type="STRING" id="1121416.SAMN02745220_00237"/>
<sequence>MEQRVVDILLIDVDNSYLTCFFNKLFCFCRRYWYQLRVVNLQQEGRPSREEMCVEIQGRANLKDVIDQLLTAAVTDGVTPGAVAGVAVVSKKYERKSCICSSGFTTRERTRTKVTAKTVYDLASLTKPLVTVLCTLHLVERKVLTLDMVLSDLLPFSTVPDDKKNIQLRQLLGHCSGFPAHRPYFIEALAVKKGGRKDFFLQSILDEPLEYSPGKMNIYSDLGFILLGYIIEQKTGKSLEQFHRKNILEPLGLQNHFWFTPSVEKRNIDHCAATEICPWTEKPLCGVVHDDNCRVMGGMAGHAGLFGTVEGVLQMGQFMVEVWNGWRTTELFSRELLKLFLTRFPGSTWTCGFDTPSAENSSSGRYFGPASIGHLGFTGCSIWIDLARGCVVVLLTNRVNPSRKNIKIRQFRPLYHDAVMKHLCL</sequence>
<feature type="domain" description="Beta-lactamase-related" evidence="2">
    <location>
        <begin position="66"/>
        <end position="404"/>
    </location>
</feature>
<proteinExistence type="predicted"/>
<keyword evidence="4" id="KW-1185">Reference proteome</keyword>
<organism evidence="3 4">
    <name type="scientific">Desulfopila aestuarii DSM 18488</name>
    <dbReference type="NCBI Taxonomy" id="1121416"/>
    <lineage>
        <taxon>Bacteria</taxon>
        <taxon>Pseudomonadati</taxon>
        <taxon>Thermodesulfobacteriota</taxon>
        <taxon>Desulfobulbia</taxon>
        <taxon>Desulfobulbales</taxon>
        <taxon>Desulfocapsaceae</taxon>
        <taxon>Desulfopila</taxon>
    </lineage>
</organism>
<evidence type="ECO:0000313" key="3">
    <source>
        <dbReference type="EMBL" id="SHO42976.1"/>
    </source>
</evidence>
<dbReference type="AlphaFoldDB" id="A0A1M7XW79"/>
<dbReference type="InterPro" id="IPR050789">
    <property type="entry name" value="Diverse_Enzym_Activities"/>
</dbReference>
<dbReference type="Gene3D" id="3.40.710.10">
    <property type="entry name" value="DD-peptidase/beta-lactamase superfamily"/>
    <property type="match status" value="1"/>
</dbReference>